<reference evidence="2 3" key="1">
    <citation type="journal article" date="2018" name="Sci. Data">
        <title>The draft genome sequence of cork oak.</title>
        <authorList>
            <person name="Ramos A.M."/>
            <person name="Usie A."/>
            <person name="Barbosa P."/>
            <person name="Barros P.M."/>
            <person name="Capote T."/>
            <person name="Chaves I."/>
            <person name="Simoes F."/>
            <person name="Abreu I."/>
            <person name="Carrasquinho I."/>
            <person name="Faro C."/>
            <person name="Guimaraes J.B."/>
            <person name="Mendonca D."/>
            <person name="Nobrega F."/>
            <person name="Rodrigues L."/>
            <person name="Saibo N.J.M."/>
            <person name="Varela M.C."/>
            <person name="Egas C."/>
            <person name="Matos J."/>
            <person name="Miguel C.M."/>
            <person name="Oliveira M.M."/>
            <person name="Ricardo C.P."/>
            <person name="Goncalves S."/>
        </authorList>
    </citation>
    <scope>NUCLEOTIDE SEQUENCE [LARGE SCALE GENOMIC DNA]</scope>
    <source>
        <strain evidence="3">cv. HL8</strain>
    </source>
</reference>
<evidence type="ECO:0000313" key="3">
    <source>
        <dbReference type="Proteomes" id="UP000237347"/>
    </source>
</evidence>
<accession>A0AAW0ILP1</accession>
<gene>
    <name evidence="2" type="ORF">CFP56_001452</name>
</gene>
<organism evidence="2 3">
    <name type="scientific">Quercus suber</name>
    <name type="common">Cork oak</name>
    <dbReference type="NCBI Taxonomy" id="58331"/>
    <lineage>
        <taxon>Eukaryota</taxon>
        <taxon>Viridiplantae</taxon>
        <taxon>Streptophyta</taxon>
        <taxon>Embryophyta</taxon>
        <taxon>Tracheophyta</taxon>
        <taxon>Spermatophyta</taxon>
        <taxon>Magnoliopsida</taxon>
        <taxon>eudicotyledons</taxon>
        <taxon>Gunneridae</taxon>
        <taxon>Pentapetalae</taxon>
        <taxon>rosids</taxon>
        <taxon>fabids</taxon>
        <taxon>Fagales</taxon>
        <taxon>Fagaceae</taxon>
        <taxon>Quercus</taxon>
    </lineage>
</organism>
<feature type="region of interest" description="Disordered" evidence="1">
    <location>
        <begin position="89"/>
        <end position="109"/>
    </location>
</feature>
<protein>
    <submittedName>
        <fullName evidence="2">Uncharacterized protein</fullName>
    </submittedName>
</protein>
<proteinExistence type="predicted"/>
<sequence>MQGISQGTYIVLSPFSSHARYQLHKSGTCHNPLNTCFTFPMSPNIITRCKESCPGYGDDLKFALEKFAYLYWKKDIHVTKAREAKNKMLYENKLQPNHHRKDQGLQDPQ</sequence>
<comment type="caution">
    <text evidence="2">The sequence shown here is derived from an EMBL/GenBank/DDBJ whole genome shotgun (WGS) entry which is preliminary data.</text>
</comment>
<evidence type="ECO:0000313" key="2">
    <source>
        <dbReference type="EMBL" id="KAK7815460.1"/>
    </source>
</evidence>
<dbReference type="EMBL" id="PKMF04001000">
    <property type="protein sequence ID" value="KAK7815460.1"/>
    <property type="molecule type" value="Genomic_DNA"/>
</dbReference>
<name>A0AAW0ILP1_QUESU</name>
<keyword evidence="3" id="KW-1185">Reference proteome</keyword>
<evidence type="ECO:0000256" key="1">
    <source>
        <dbReference type="SAM" id="MobiDB-lite"/>
    </source>
</evidence>
<dbReference type="AlphaFoldDB" id="A0AAW0ILP1"/>
<dbReference type="Proteomes" id="UP000237347">
    <property type="component" value="Unassembled WGS sequence"/>
</dbReference>